<dbReference type="InterPro" id="IPR027417">
    <property type="entry name" value="P-loop_NTPase"/>
</dbReference>
<keyword evidence="2" id="KW-0175">Coiled coil</keyword>
<gene>
    <name evidence="3" type="ORF">PS938_04011</name>
</gene>
<dbReference type="Pfam" id="PF13469">
    <property type="entry name" value="Sulfotransfer_3"/>
    <property type="match status" value="1"/>
</dbReference>
<evidence type="ECO:0000256" key="1">
    <source>
        <dbReference type="ARBA" id="ARBA00022679"/>
    </source>
</evidence>
<dbReference type="PANTHER" id="PTHR12788">
    <property type="entry name" value="PROTEIN-TYROSINE SULFOTRANSFERASE 2"/>
    <property type="match status" value="1"/>
</dbReference>
<evidence type="ECO:0000313" key="3">
    <source>
        <dbReference type="EMBL" id="VVQ14188.1"/>
    </source>
</evidence>
<dbReference type="PANTHER" id="PTHR12788:SF10">
    <property type="entry name" value="PROTEIN-TYROSINE SULFOTRANSFERASE"/>
    <property type="match status" value="1"/>
</dbReference>
<dbReference type="EMBL" id="CABVJE010000018">
    <property type="protein sequence ID" value="VVQ14188.1"/>
    <property type="molecule type" value="Genomic_DNA"/>
</dbReference>
<keyword evidence="1" id="KW-0808">Transferase</keyword>
<dbReference type="SUPFAM" id="SSF52540">
    <property type="entry name" value="P-loop containing nucleoside triphosphate hydrolases"/>
    <property type="match status" value="1"/>
</dbReference>
<dbReference type="Gene3D" id="3.40.50.300">
    <property type="entry name" value="P-loop containing nucleotide triphosphate hydrolases"/>
    <property type="match status" value="1"/>
</dbReference>
<evidence type="ECO:0000256" key="2">
    <source>
        <dbReference type="SAM" id="Coils"/>
    </source>
</evidence>
<protein>
    <recommendedName>
        <fullName evidence="5">Sulfotransferase family protein</fullName>
    </recommendedName>
</protein>
<dbReference type="Proteomes" id="UP000327191">
    <property type="component" value="Unassembled WGS sequence"/>
</dbReference>
<name>A0A5E7UXJ8_PSEFL</name>
<evidence type="ECO:0008006" key="5">
    <source>
        <dbReference type="Google" id="ProtNLM"/>
    </source>
</evidence>
<dbReference type="AlphaFoldDB" id="A0A5E7UXJ8"/>
<accession>A0A5E7UXJ8</accession>
<sequence>MSVQPIFVIGSYRSATSLMGWVLGQHTNIFPLEETHYIYKMSTDAAGQYDLGTKGLTRSFLLSANISRRSYCIAAGVSCNDLILKSRSNIVDNAAQPKHAADASEFVKFSTSPDKKRWLDATPENAHFVYSLLRMFPNAKFIHVLRNPKLVASSLMNFSGVGANDYEEENAYNTWTRLVTACQLAEKAFGADVVKRIYYDDIVANPEQVVRECLEFVGEDYQADCLGPFSVKVNSSKHKQPMDISIEGNINDSKPYVRKAFSLYQQLLQDKDIAPNGNLGALRLCKSQDAEYIFSRSQPGIEVCKGNVARLYAENQRLKAESVQLKSDLMRASLEVIDWGPKEIYAGQPFNAQANGASALWLKVRGVVDDVQVELGGNVLPAVLSKDFSVITLEVLPSLTCTPCSMPLVLKSKASGDIVGGIELSILPVAEDEGHAFESLEVAT</sequence>
<reference evidence="3 4" key="1">
    <citation type="submission" date="2019-09" db="EMBL/GenBank/DDBJ databases">
        <authorList>
            <person name="Chandra G."/>
            <person name="Truman W A."/>
        </authorList>
    </citation>
    <scope>NUCLEOTIDE SEQUENCE [LARGE SCALE GENOMIC DNA]</scope>
    <source>
        <strain evidence="3">PS938</strain>
    </source>
</reference>
<evidence type="ECO:0000313" key="4">
    <source>
        <dbReference type="Proteomes" id="UP000327191"/>
    </source>
</evidence>
<organism evidence="3 4">
    <name type="scientific">Pseudomonas fluorescens</name>
    <dbReference type="NCBI Taxonomy" id="294"/>
    <lineage>
        <taxon>Bacteria</taxon>
        <taxon>Pseudomonadati</taxon>
        <taxon>Pseudomonadota</taxon>
        <taxon>Gammaproteobacteria</taxon>
        <taxon>Pseudomonadales</taxon>
        <taxon>Pseudomonadaceae</taxon>
        <taxon>Pseudomonas</taxon>
    </lineage>
</organism>
<feature type="coiled-coil region" evidence="2">
    <location>
        <begin position="301"/>
        <end position="335"/>
    </location>
</feature>
<dbReference type="InterPro" id="IPR026634">
    <property type="entry name" value="TPST-like"/>
</dbReference>
<proteinExistence type="predicted"/>
<dbReference type="GO" id="GO:0008476">
    <property type="term" value="F:protein-tyrosine sulfotransferase activity"/>
    <property type="evidence" value="ECO:0007669"/>
    <property type="project" value="InterPro"/>
</dbReference>
<dbReference type="RefSeq" id="WP_150673533.1">
    <property type="nucleotide sequence ID" value="NZ_CABVJE010000018.1"/>
</dbReference>
<dbReference type="OrthoDB" id="9766687at2"/>